<feature type="chain" id="PRO_5045804663" description="LPXTG-motif cell wall anchor domain-containing protein" evidence="2">
    <location>
        <begin position="28"/>
        <end position="219"/>
    </location>
</feature>
<keyword evidence="1" id="KW-0472">Membrane</keyword>
<name>A0ABU5C3J9_9BACI</name>
<evidence type="ECO:0000313" key="4">
    <source>
        <dbReference type="Proteomes" id="UP001281447"/>
    </source>
</evidence>
<feature type="transmembrane region" description="Helical" evidence="1">
    <location>
        <begin position="189"/>
        <end position="209"/>
    </location>
</feature>
<evidence type="ECO:0000256" key="1">
    <source>
        <dbReference type="SAM" id="Phobius"/>
    </source>
</evidence>
<gene>
    <name evidence="3" type="ORF">RWE15_04715</name>
</gene>
<protein>
    <recommendedName>
        <fullName evidence="5">LPXTG-motif cell wall anchor domain-containing protein</fullName>
    </recommendedName>
</protein>
<dbReference type="Proteomes" id="UP001281447">
    <property type="component" value="Unassembled WGS sequence"/>
</dbReference>
<keyword evidence="1" id="KW-1133">Transmembrane helix</keyword>
<reference evidence="3 4" key="1">
    <citation type="submission" date="2023-10" db="EMBL/GenBank/DDBJ databases">
        <title>Virgibacillus halophilus 5B73C genome.</title>
        <authorList>
            <person name="Miliotis G."/>
            <person name="Sengupta P."/>
            <person name="Hameed A."/>
            <person name="Chuvochina M."/>
            <person name="Mcdonagh F."/>
            <person name="Simpson A.C."/>
            <person name="Singh N.K."/>
            <person name="Rekha P.D."/>
            <person name="Raman K."/>
            <person name="Hugenholtz P."/>
            <person name="Venkateswaran K."/>
        </authorList>
    </citation>
    <scope>NUCLEOTIDE SEQUENCE [LARGE SCALE GENOMIC DNA]</scope>
    <source>
        <strain evidence="3 4">5B73C</strain>
    </source>
</reference>
<evidence type="ECO:0008006" key="5">
    <source>
        <dbReference type="Google" id="ProtNLM"/>
    </source>
</evidence>
<evidence type="ECO:0000256" key="2">
    <source>
        <dbReference type="SAM" id="SignalP"/>
    </source>
</evidence>
<keyword evidence="4" id="KW-1185">Reference proteome</keyword>
<comment type="caution">
    <text evidence="3">The sequence shown here is derived from an EMBL/GenBank/DDBJ whole genome shotgun (WGS) entry which is preliminary data.</text>
</comment>
<keyword evidence="2" id="KW-0732">Signal</keyword>
<feature type="signal peptide" evidence="2">
    <location>
        <begin position="1"/>
        <end position="27"/>
    </location>
</feature>
<sequence length="219" mass="24100">MIKTIRLCLLFLVALGIGIFPVSVALADQDSSSDSEISITLLPKDILFDINNMKPGDWAPRKITVKNSGIKDFAYHMQLRNDGQKKLFNELLLEIKTGKETLYQGKLAAFDKLPARSLASGSKEDLDITVRFPEHLGNDFQGLKSTFAFIFTAEGKDKEAAQAISKGMVDSGGGPTSAGPHLPDTSTNLFNIILFGSILVMASILMMVVRHFRRPRIEE</sequence>
<keyword evidence="1" id="KW-0812">Transmembrane</keyword>
<organism evidence="3 4">
    <name type="scientific">Tigheibacillus halophilus</name>
    <dbReference type="NCBI Taxonomy" id="361280"/>
    <lineage>
        <taxon>Bacteria</taxon>
        <taxon>Bacillati</taxon>
        <taxon>Bacillota</taxon>
        <taxon>Bacilli</taxon>
        <taxon>Bacillales</taxon>
        <taxon>Bacillaceae</taxon>
        <taxon>Tigheibacillus</taxon>
    </lineage>
</organism>
<dbReference type="RefSeq" id="WP_390357369.1">
    <property type="nucleotide sequence ID" value="NZ_JBHUIZ010000015.1"/>
</dbReference>
<evidence type="ECO:0000313" key="3">
    <source>
        <dbReference type="EMBL" id="MDY0393890.1"/>
    </source>
</evidence>
<dbReference type="EMBL" id="JAWDIP010000003">
    <property type="protein sequence ID" value="MDY0393890.1"/>
    <property type="molecule type" value="Genomic_DNA"/>
</dbReference>
<accession>A0ABU5C3J9</accession>
<proteinExistence type="predicted"/>